<keyword evidence="1" id="KW-0812">Transmembrane</keyword>
<accession>A0A2Z3HG38</accession>
<sequence length="65" mass="6953">MLFGPLTLVLDSSRENQFWGAVLLVLCATAFASAIVRPRPWSLVLAALAAVLWLIAGWLGVGINC</sequence>
<keyword evidence="1" id="KW-0472">Membrane</keyword>
<evidence type="ECO:0000256" key="1">
    <source>
        <dbReference type="SAM" id="Phobius"/>
    </source>
</evidence>
<dbReference type="RefSeq" id="WP_010036115.1">
    <property type="nucleotide sequence ID" value="NZ_CP025958.1"/>
</dbReference>
<dbReference type="EMBL" id="CP025958">
    <property type="protein sequence ID" value="AWM40370.1"/>
    <property type="molecule type" value="Genomic_DNA"/>
</dbReference>
<protein>
    <submittedName>
        <fullName evidence="2">Uncharacterized protein</fullName>
    </submittedName>
</protein>
<dbReference type="AlphaFoldDB" id="A0A2Z3HG38"/>
<name>A0A2Z3HG38_9BACT</name>
<feature type="transmembrane region" description="Helical" evidence="1">
    <location>
        <begin position="18"/>
        <end position="36"/>
    </location>
</feature>
<organism evidence="2 3">
    <name type="scientific">Gemmata obscuriglobus</name>
    <dbReference type="NCBI Taxonomy" id="114"/>
    <lineage>
        <taxon>Bacteria</taxon>
        <taxon>Pseudomonadati</taxon>
        <taxon>Planctomycetota</taxon>
        <taxon>Planctomycetia</taxon>
        <taxon>Gemmatales</taxon>
        <taxon>Gemmataceae</taxon>
        <taxon>Gemmata</taxon>
    </lineage>
</organism>
<evidence type="ECO:0000313" key="3">
    <source>
        <dbReference type="Proteomes" id="UP000245802"/>
    </source>
</evidence>
<proteinExistence type="predicted"/>
<feature type="transmembrane region" description="Helical" evidence="1">
    <location>
        <begin position="43"/>
        <end position="63"/>
    </location>
</feature>
<dbReference type="Proteomes" id="UP000245802">
    <property type="component" value="Chromosome"/>
</dbReference>
<dbReference type="KEGG" id="gog:C1280_27490"/>
<evidence type="ECO:0000313" key="2">
    <source>
        <dbReference type="EMBL" id="AWM40370.1"/>
    </source>
</evidence>
<keyword evidence="1" id="KW-1133">Transmembrane helix</keyword>
<reference evidence="2 3" key="1">
    <citation type="submission" date="2018-01" db="EMBL/GenBank/DDBJ databases">
        <title>G. obscuriglobus.</title>
        <authorList>
            <person name="Franke J."/>
            <person name="Blomberg W."/>
            <person name="Selmecki A."/>
        </authorList>
    </citation>
    <scope>NUCLEOTIDE SEQUENCE [LARGE SCALE GENOMIC DNA]</scope>
    <source>
        <strain evidence="2 3">DSM 5831</strain>
    </source>
</reference>
<gene>
    <name evidence="2" type="ORF">C1280_27490</name>
</gene>
<keyword evidence="3" id="KW-1185">Reference proteome</keyword>